<dbReference type="GO" id="GO:0022857">
    <property type="term" value="F:transmembrane transporter activity"/>
    <property type="evidence" value="ECO:0007669"/>
    <property type="project" value="InterPro"/>
</dbReference>
<feature type="transmembrane region" description="Helical" evidence="8">
    <location>
        <begin position="312"/>
        <end position="330"/>
    </location>
</feature>
<gene>
    <name evidence="10" type="ORF">D3H34_06015</name>
</gene>
<dbReference type="InterPro" id="IPR020846">
    <property type="entry name" value="MFS_dom"/>
</dbReference>
<dbReference type="GO" id="GO:0005886">
    <property type="term" value="C:plasma membrane"/>
    <property type="evidence" value="ECO:0007669"/>
    <property type="project" value="UniProtKB-SubCell"/>
</dbReference>
<evidence type="ECO:0000256" key="7">
    <source>
        <dbReference type="SAM" id="MobiDB-lite"/>
    </source>
</evidence>
<keyword evidence="4 8" id="KW-0812">Transmembrane</keyword>
<protein>
    <submittedName>
        <fullName evidence="10">MFS transporter</fullName>
    </submittedName>
</protein>
<accession>A0A9X8GWE0</accession>
<feature type="transmembrane region" description="Helical" evidence="8">
    <location>
        <begin position="272"/>
        <end position="292"/>
    </location>
</feature>
<evidence type="ECO:0000256" key="5">
    <source>
        <dbReference type="ARBA" id="ARBA00022989"/>
    </source>
</evidence>
<dbReference type="InterPro" id="IPR036259">
    <property type="entry name" value="MFS_trans_sf"/>
</dbReference>
<feature type="transmembrane region" description="Helical" evidence="8">
    <location>
        <begin position="144"/>
        <end position="164"/>
    </location>
</feature>
<dbReference type="RefSeq" id="WP_119552534.1">
    <property type="nucleotide sequence ID" value="NZ_QXMN01000004.1"/>
</dbReference>
<feature type="transmembrane region" description="Helical" evidence="8">
    <location>
        <begin position="410"/>
        <end position="429"/>
    </location>
</feature>
<evidence type="ECO:0000313" key="10">
    <source>
        <dbReference type="EMBL" id="RIX83549.1"/>
    </source>
</evidence>
<feature type="transmembrane region" description="Helical" evidence="8">
    <location>
        <begin position="21"/>
        <end position="43"/>
    </location>
</feature>
<keyword evidence="5 8" id="KW-1133">Transmembrane helix</keyword>
<evidence type="ECO:0000256" key="2">
    <source>
        <dbReference type="ARBA" id="ARBA00022448"/>
    </source>
</evidence>
<evidence type="ECO:0000313" key="11">
    <source>
        <dbReference type="Proteomes" id="UP000265619"/>
    </source>
</evidence>
<proteinExistence type="predicted"/>
<dbReference type="EMBL" id="QXMN01000004">
    <property type="protein sequence ID" value="RIX83549.1"/>
    <property type="molecule type" value="Genomic_DNA"/>
</dbReference>
<evidence type="ECO:0000256" key="1">
    <source>
        <dbReference type="ARBA" id="ARBA00004651"/>
    </source>
</evidence>
<dbReference type="Proteomes" id="UP000265619">
    <property type="component" value="Unassembled WGS sequence"/>
</dbReference>
<evidence type="ECO:0000256" key="6">
    <source>
        <dbReference type="ARBA" id="ARBA00023136"/>
    </source>
</evidence>
<feature type="transmembrane region" description="Helical" evidence="8">
    <location>
        <begin position="363"/>
        <end position="389"/>
    </location>
</feature>
<dbReference type="PANTHER" id="PTHR42718:SF47">
    <property type="entry name" value="METHYL VIOLOGEN RESISTANCE PROTEIN SMVA"/>
    <property type="match status" value="1"/>
</dbReference>
<dbReference type="PROSITE" id="PS50850">
    <property type="entry name" value="MFS"/>
    <property type="match status" value="1"/>
</dbReference>
<comment type="subcellular location">
    <subcellularLocation>
        <location evidence="1">Cell membrane</location>
        <topology evidence="1">Multi-pass membrane protein</topology>
    </subcellularLocation>
</comment>
<feature type="region of interest" description="Disordered" evidence="7">
    <location>
        <begin position="512"/>
        <end position="534"/>
    </location>
</feature>
<keyword evidence="6 8" id="KW-0472">Membrane</keyword>
<dbReference type="SUPFAM" id="SSF103473">
    <property type="entry name" value="MFS general substrate transporter"/>
    <property type="match status" value="1"/>
</dbReference>
<reference evidence="10 11" key="1">
    <citation type="submission" date="2018-09" db="EMBL/GenBank/DDBJ databases">
        <title>Acidovorax cavernicola nov. sp. isolated from Gruta de las Maravillas (Aracena, Spain).</title>
        <authorList>
            <person name="Jurado V."/>
            <person name="Gutierrez-Patricio S."/>
            <person name="Gonzalez-Pimentel J.L."/>
            <person name="Miller A.Z."/>
            <person name="Laiz L."/>
            <person name="Saiz-Jimenez C."/>
        </authorList>
    </citation>
    <scope>NUCLEOTIDE SEQUENCE [LARGE SCALE GENOMIC DNA]</scope>
    <source>
        <strain evidence="10 11">1011MAR4D40.2</strain>
    </source>
</reference>
<sequence length="534" mass="54264">MSGALDRTPPARATAREWTGLAVIALPCMLYSMDLTVLNLAIPSISEDLKPTASQLLWIVDIYGFFVAGLLVTMGTLGDRIGRRRLLLIGAVAFGVASVLAAFSTSANMLIATRALLGVAGATLAPSTLSLIRNMFLDPAQRTVAIGVWISSFSAGAVIGPVIGGVLLQFFSWGSVFLIGVPVMVLLLALGPWLLPEYRDPDAGALDLTSVALSLGAVLAAIYGIKQVAEHGPDVVSLAAIAVGALLGWLFARRQGRLADPMIDLRLFRLPAFSVSLGAYMLACFVMFGLFLYNAQYLQLVLGLSPLEAGLWSMPSAGAFIVGSMIVPALTRRLCPAYVMGGGLGVAALGFGMLVLLPAQGGLAWMVTSAITSSLGLAPVFTLATDLVVGSAPPERAGVASAISETSSEFGGALGIAILGSVGVAIYRATMADAVPAGLADAAAVEAARSTLGGAVALAGELPGTTGAALLDTGRGALLHALRLVAGGCAVVLLFVGVLVAVRLRDVGAAPAHGAEEEESGGAAPPGGAALPER</sequence>
<feature type="compositionally biased region" description="Low complexity" evidence="7">
    <location>
        <begin position="521"/>
        <end position="534"/>
    </location>
</feature>
<keyword evidence="3" id="KW-1003">Cell membrane</keyword>
<feature type="transmembrane region" description="Helical" evidence="8">
    <location>
        <begin position="55"/>
        <end position="74"/>
    </location>
</feature>
<keyword evidence="2" id="KW-0813">Transport</keyword>
<feature type="domain" description="Major facilitator superfamily (MFS) profile" evidence="9">
    <location>
        <begin position="20"/>
        <end position="449"/>
    </location>
</feature>
<name>A0A9X8GWE0_9BURK</name>
<dbReference type="AlphaFoldDB" id="A0A9X8GWE0"/>
<dbReference type="OrthoDB" id="9807274at2"/>
<evidence type="ECO:0000256" key="4">
    <source>
        <dbReference type="ARBA" id="ARBA00022692"/>
    </source>
</evidence>
<evidence type="ECO:0000256" key="3">
    <source>
        <dbReference type="ARBA" id="ARBA00022475"/>
    </source>
</evidence>
<dbReference type="InterPro" id="IPR011701">
    <property type="entry name" value="MFS"/>
</dbReference>
<dbReference type="Gene3D" id="1.20.1720.10">
    <property type="entry name" value="Multidrug resistance protein D"/>
    <property type="match status" value="1"/>
</dbReference>
<organism evidence="10 11">
    <name type="scientific">Acidovorax cavernicola</name>
    <dbReference type="NCBI Taxonomy" id="1675792"/>
    <lineage>
        <taxon>Bacteria</taxon>
        <taxon>Pseudomonadati</taxon>
        <taxon>Pseudomonadota</taxon>
        <taxon>Betaproteobacteria</taxon>
        <taxon>Burkholderiales</taxon>
        <taxon>Comamonadaceae</taxon>
        <taxon>Acidovorax</taxon>
    </lineage>
</organism>
<feature type="transmembrane region" description="Helical" evidence="8">
    <location>
        <begin position="481"/>
        <end position="502"/>
    </location>
</feature>
<feature type="transmembrane region" description="Helical" evidence="8">
    <location>
        <begin position="170"/>
        <end position="191"/>
    </location>
</feature>
<dbReference type="PANTHER" id="PTHR42718">
    <property type="entry name" value="MAJOR FACILITATOR SUPERFAMILY MULTIDRUG TRANSPORTER MFSC"/>
    <property type="match status" value="1"/>
</dbReference>
<comment type="caution">
    <text evidence="10">The sequence shown here is derived from an EMBL/GenBank/DDBJ whole genome shotgun (WGS) entry which is preliminary data.</text>
</comment>
<dbReference type="Pfam" id="PF07690">
    <property type="entry name" value="MFS_1"/>
    <property type="match status" value="1"/>
</dbReference>
<evidence type="ECO:0000256" key="8">
    <source>
        <dbReference type="SAM" id="Phobius"/>
    </source>
</evidence>
<feature type="transmembrane region" description="Helical" evidence="8">
    <location>
        <begin position="235"/>
        <end position="252"/>
    </location>
</feature>
<feature type="transmembrane region" description="Helical" evidence="8">
    <location>
        <begin position="337"/>
        <end position="357"/>
    </location>
</feature>
<dbReference type="Gene3D" id="1.20.1250.20">
    <property type="entry name" value="MFS general substrate transporter like domains"/>
    <property type="match status" value="1"/>
</dbReference>
<feature type="transmembrane region" description="Helical" evidence="8">
    <location>
        <begin position="111"/>
        <end position="132"/>
    </location>
</feature>
<evidence type="ECO:0000259" key="9">
    <source>
        <dbReference type="PROSITE" id="PS50850"/>
    </source>
</evidence>
<feature type="transmembrane region" description="Helical" evidence="8">
    <location>
        <begin position="203"/>
        <end position="223"/>
    </location>
</feature>
<feature type="transmembrane region" description="Helical" evidence="8">
    <location>
        <begin position="86"/>
        <end position="105"/>
    </location>
</feature>
<dbReference type="CDD" id="cd17321">
    <property type="entry name" value="MFS_MMR_MDR_like"/>
    <property type="match status" value="1"/>
</dbReference>
<keyword evidence="11" id="KW-1185">Reference proteome</keyword>